<evidence type="ECO:0000256" key="2">
    <source>
        <dbReference type="ARBA" id="ARBA00023242"/>
    </source>
</evidence>
<feature type="region of interest" description="Disordered" evidence="3">
    <location>
        <begin position="74"/>
        <end position="231"/>
    </location>
</feature>
<evidence type="ECO:0000313" key="4">
    <source>
        <dbReference type="EMBL" id="TVY16918.1"/>
    </source>
</evidence>
<feature type="compositionally biased region" description="Acidic residues" evidence="3">
    <location>
        <begin position="349"/>
        <end position="360"/>
    </location>
</feature>
<feature type="compositionally biased region" description="Basic residues" evidence="3">
    <location>
        <begin position="185"/>
        <end position="195"/>
    </location>
</feature>
<feature type="region of interest" description="Disordered" evidence="3">
    <location>
        <begin position="391"/>
        <end position="413"/>
    </location>
</feature>
<feature type="compositionally biased region" description="Basic and acidic residues" evidence="3">
    <location>
        <begin position="1062"/>
        <end position="1092"/>
    </location>
</feature>
<dbReference type="InterPro" id="IPR000637">
    <property type="entry name" value="HMGI/Y_DNA-bd_CS"/>
</dbReference>
<protein>
    <submittedName>
        <fullName evidence="4">Uncharacterized protein</fullName>
    </submittedName>
</protein>
<feature type="compositionally biased region" description="Polar residues" evidence="3">
    <location>
        <begin position="929"/>
        <end position="939"/>
    </location>
</feature>
<feature type="compositionally biased region" description="Low complexity" evidence="3">
    <location>
        <begin position="665"/>
        <end position="685"/>
    </location>
</feature>
<feature type="region of interest" description="Disordered" evidence="3">
    <location>
        <begin position="929"/>
        <end position="960"/>
    </location>
</feature>
<dbReference type="OrthoDB" id="3946221at2759"/>
<feature type="compositionally biased region" description="Polar residues" evidence="3">
    <location>
        <begin position="207"/>
        <end position="219"/>
    </location>
</feature>
<dbReference type="GO" id="GO:0005634">
    <property type="term" value="C:nucleus"/>
    <property type="evidence" value="ECO:0007669"/>
    <property type="project" value="UniProtKB-SubCell"/>
</dbReference>
<feature type="compositionally biased region" description="Low complexity" evidence="3">
    <location>
        <begin position="604"/>
        <end position="617"/>
    </location>
</feature>
<comment type="subcellular location">
    <subcellularLocation>
        <location evidence="1">Nucleus</location>
    </subcellularLocation>
</comment>
<gene>
    <name evidence="4" type="ORF">LARI1_G004551</name>
</gene>
<feature type="region of interest" description="Disordered" evidence="3">
    <location>
        <begin position="1"/>
        <end position="57"/>
    </location>
</feature>
<feature type="compositionally biased region" description="Polar residues" evidence="3">
    <location>
        <begin position="445"/>
        <end position="457"/>
    </location>
</feature>
<feature type="compositionally biased region" description="Low complexity" evidence="3">
    <location>
        <begin position="1127"/>
        <end position="1142"/>
    </location>
</feature>
<feature type="compositionally biased region" description="Polar residues" evidence="3">
    <location>
        <begin position="1174"/>
        <end position="1184"/>
    </location>
</feature>
<feature type="compositionally biased region" description="Basic residues" evidence="3">
    <location>
        <begin position="121"/>
        <end position="131"/>
    </location>
</feature>
<feature type="compositionally biased region" description="Polar residues" evidence="3">
    <location>
        <begin position="1011"/>
        <end position="1026"/>
    </location>
</feature>
<proteinExistence type="predicted"/>
<feature type="compositionally biased region" description="Polar residues" evidence="3">
    <location>
        <begin position="1052"/>
        <end position="1061"/>
    </location>
</feature>
<feature type="region of interest" description="Disordered" evidence="3">
    <location>
        <begin position="299"/>
        <end position="362"/>
    </location>
</feature>
<feature type="compositionally biased region" description="Polar residues" evidence="3">
    <location>
        <begin position="763"/>
        <end position="776"/>
    </location>
</feature>
<feature type="region of interest" description="Disordered" evidence="3">
    <location>
        <begin position="1003"/>
        <end position="1033"/>
    </location>
</feature>
<dbReference type="EMBL" id="QGMF01000311">
    <property type="protein sequence ID" value="TVY16918.1"/>
    <property type="molecule type" value="Genomic_DNA"/>
</dbReference>
<organism evidence="4 5">
    <name type="scientific">Lachnellula arida</name>
    <dbReference type="NCBI Taxonomy" id="1316785"/>
    <lineage>
        <taxon>Eukaryota</taxon>
        <taxon>Fungi</taxon>
        <taxon>Dikarya</taxon>
        <taxon>Ascomycota</taxon>
        <taxon>Pezizomycotina</taxon>
        <taxon>Leotiomycetes</taxon>
        <taxon>Helotiales</taxon>
        <taxon>Lachnaceae</taxon>
        <taxon>Lachnellula</taxon>
    </lineage>
</organism>
<dbReference type="PROSITE" id="PS00354">
    <property type="entry name" value="HMGI_Y"/>
    <property type="match status" value="1"/>
</dbReference>
<evidence type="ECO:0000256" key="3">
    <source>
        <dbReference type="SAM" id="MobiDB-lite"/>
    </source>
</evidence>
<feature type="compositionally biased region" description="Polar residues" evidence="3">
    <location>
        <begin position="625"/>
        <end position="634"/>
    </location>
</feature>
<accession>A0A8T9BAL7</accession>
<dbReference type="Proteomes" id="UP000469559">
    <property type="component" value="Unassembled WGS sequence"/>
</dbReference>
<feature type="region of interest" description="Disordered" evidence="3">
    <location>
        <begin position="438"/>
        <end position="457"/>
    </location>
</feature>
<feature type="compositionally biased region" description="Polar residues" evidence="3">
    <location>
        <begin position="483"/>
        <end position="496"/>
    </location>
</feature>
<feature type="compositionally biased region" description="Polar residues" evidence="3">
    <location>
        <begin position="37"/>
        <end position="47"/>
    </location>
</feature>
<keyword evidence="2" id="KW-0539">Nucleus</keyword>
<feature type="region of interest" description="Disordered" evidence="3">
    <location>
        <begin position="470"/>
        <end position="837"/>
    </location>
</feature>
<feature type="region of interest" description="Disordered" evidence="3">
    <location>
        <begin position="1331"/>
        <end position="1356"/>
    </location>
</feature>
<feature type="region of interest" description="Disordered" evidence="3">
    <location>
        <begin position="1046"/>
        <end position="1184"/>
    </location>
</feature>
<evidence type="ECO:0000313" key="5">
    <source>
        <dbReference type="Proteomes" id="UP000469559"/>
    </source>
</evidence>
<sequence length="1356" mass="147737">MADAMLSSPDPLQDTPAFRAPPKLRRASRARSSLPSQGSSPKKQTFNLEVGDQISPQKIRVTVEAGESDIENAYTHYIAGRDSSPSKSRAPKNRRRERTTTIRVPLKGLSDSESETQHAPTPKRGRGRPRKSIGTPVPAKKRGRAGTPTRKSNARRKSVDELGDENQEDTSFQIGKGVEIGRGKGGSRSRSRKTAAPKSTPAPKQPASDQGASSITSKKGNGRRKTPLPEDVAVLEDIRNDASMENNGAGELAEMSGALQPIDSNDQYPSSAYSTIRSTDAIEDAYPDVTIARFYPGEETPRQAGWSSPRIIKAPRESIPMQQSPLTQYDEESIAMVSAPPSDRYQGEDQQDEYGEDEEARDGLGVMGEFDTILESEGFSMISVDSVPSLREHLSSPMNQNPESESAKPLKDQNLLSVQEAVYDDSFSEIPEEVLEAATPARKAPNQQLISVQNSRLDDTFSSIPPEILEAATPARKSHVSRLMSSNKSRVQNSISGKAAGAPEASTPAGALSKESISAQKPQDQEFYEDSFSAIPEDVLEAATPAPKAQAVLKPTGSSAPNGLKPPTSKLDLSRSQQTLSPRLLTPEETPSPPDEPPTEKTSRSSSKASSRSSGRGAQEKTEIESSINHSHMPSSPPSIAPRRYTYTAHLRKNRQLNPDSTETPSIVFSSPSLPPLVQQPRRQPNSGLTLEATQRPPLSPIARTGRVLQDVPVPSSPRSRSQSLGSPFKSPNSDRKSPSMAREAQPFSSQDRSARPPPQLDLNGNLTASASQSWNHRAGRDDPFDNIALTKSSHEREYSLEVPNQRPRGISDSRLSTVGADAGSVRSDDSMSWQAEDEVPLSGSVLSTNISANSSVNARAFSAASTSKFNSTSNQKDAAERAEISKQIESARPSEVIVIDSEDDHPSASHSDEDEDFDLLLETINSSSPIVSPYQSQEPPKEVFEKPRRSKIPSPWRKNSKRLVYNDELSSPTLASAINLGKNFTGSASSKPVTVKRVFTAQQESDDTNDANLSGWQIPQKSNFQPRPRESGNLDLSALLANSPDKKLPVLSTSSRNTSSRVEENSDRSQPRETGKESSIDSRLNSSREEMSFAPIPQKQGFNPRPRSEVASSPVKQPILGLFGHPSSRPISSSHPESSSSATHPLAPSSPSRDNIQDDIETPAVASPDYINDSATSLTDKENQTNITRTLKWTQNIHLSSSSSSESNTPALISPTKSILRPATSPFKTPSVSSSNLSPSKAVTFVSSSPIPPSPSLPLSTTTWSHDHWLLLDRILQSWKPGSEKIERKKRNSTRVWHLEVVDEFRGNVDGWEEKGVAMRVFALLIGERKRREREREGGVEREKQSGREEKEMFV</sequence>
<comment type="caution">
    <text evidence="4">The sequence shown here is derived from an EMBL/GenBank/DDBJ whole genome shotgun (WGS) entry which is preliminary data.</text>
</comment>
<feature type="region of interest" description="Disordered" evidence="3">
    <location>
        <begin position="864"/>
        <end position="895"/>
    </location>
</feature>
<evidence type="ECO:0000256" key="1">
    <source>
        <dbReference type="ARBA" id="ARBA00004123"/>
    </source>
</evidence>
<feature type="compositionally biased region" description="Low complexity" evidence="3">
    <location>
        <begin position="712"/>
        <end position="728"/>
    </location>
</feature>
<feature type="compositionally biased region" description="Polar residues" evidence="3">
    <location>
        <begin position="864"/>
        <end position="877"/>
    </location>
</feature>
<reference evidence="4 5" key="1">
    <citation type="submission" date="2018-05" db="EMBL/GenBank/DDBJ databases">
        <title>Whole genome sequencing for identification of molecular markers to develop diagnostic detection tools for the regulated plant pathogen Lachnellula willkommii.</title>
        <authorList>
            <person name="Giroux E."/>
            <person name="Bilodeau G."/>
        </authorList>
    </citation>
    <scope>NUCLEOTIDE SEQUENCE [LARGE SCALE GENOMIC DNA]</scope>
    <source>
        <strain evidence="4 5">CBS 203.66</strain>
    </source>
</reference>
<keyword evidence="5" id="KW-1185">Reference proteome</keyword>
<feature type="compositionally biased region" description="Basic and acidic residues" evidence="3">
    <location>
        <begin position="878"/>
        <end position="887"/>
    </location>
</feature>
<dbReference type="GO" id="GO:0006355">
    <property type="term" value="P:regulation of DNA-templated transcription"/>
    <property type="evidence" value="ECO:0007669"/>
    <property type="project" value="InterPro"/>
</dbReference>
<name>A0A8T9BAL7_9HELO</name>